<sequence length="380" mass="42305">MKGQLSPDIQVDTGAVPSLKLKPLSILIEYALQSSPELKSNMVDIAGQTLTWKAQKKSWLDVLSLSGSTIYGGGSVLDAANTGTSTTYVVNDRKTAIAAASMTFYSTRNEKKEYESQAVLSTGLVSGYNIETSKGGRIDYGYTDNEMENILGMARSLETKQEAVARLLAQALMQKAPSPEILGQDAFNELKKAIPDDIRKQVVDYNSFSVTLAKVKEWRDSEGDNKIKALLEGGDAFFGVEHMETMTIKKEGKSDMIRITYSTNDPSVCRNTINTLVDVFIQKRSSFKEGQSSDVLAFFEKSTNDAASSLSSKEDNLLAFMEQNKIINYYEQTRFIASKKEELDEMYFKEMMTLAAADSARRHLELQLDNRFNLPKLIRV</sequence>
<dbReference type="EMBL" id="WJBH02000376">
    <property type="protein sequence ID" value="KAI9549107.1"/>
    <property type="molecule type" value="Genomic_DNA"/>
</dbReference>
<evidence type="ECO:0000313" key="2">
    <source>
        <dbReference type="Proteomes" id="UP000820818"/>
    </source>
</evidence>
<dbReference type="AlphaFoldDB" id="A0AAD5PKE8"/>
<protein>
    <submittedName>
        <fullName evidence="1">Uncharacterized protein</fullName>
    </submittedName>
</protein>
<keyword evidence="2" id="KW-1185">Reference proteome</keyword>
<gene>
    <name evidence="1" type="ORF">GHT06_007399</name>
</gene>
<dbReference type="InterPro" id="IPR050445">
    <property type="entry name" value="Bact_polysacc_biosynth/exp"/>
</dbReference>
<comment type="caution">
    <text evidence="1">The sequence shown here is derived from an EMBL/GenBank/DDBJ whole genome shotgun (WGS) entry which is preliminary data.</text>
</comment>
<evidence type="ECO:0000313" key="1">
    <source>
        <dbReference type="EMBL" id="KAI9549107.1"/>
    </source>
</evidence>
<reference evidence="1" key="1">
    <citation type="submission" date="2022-05" db="EMBL/GenBank/DDBJ databases">
        <title>A multi-omics perspective on studying reproductive biology in Daphnia sinensis.</title>
        <authorList>
            <person name="Jia J."/>
        </authorList>
    </citation>
    <scope>NUCLEOTIDE SEQUENCE</scope>
    <source>
        <strain evidence="1">WSL</strain>
    </source>
</reference>
<accession>A0AAD5PKE8</accession>
<dbReference type="GO" id="GO:0005886">
    <property type="term" value="C:plasma membrane"/>
    <property type="evidence" value="ECO:0007669"/>
    <property type="project" value="TreeGrafter"/>
</dbReference>
<dbReference type="PANTHER" id="PTHR32309">
    <property type="entry name" value="TYROSINE-PROTEIN KINASE"/>
    <property type="match status" value="1"/>
</dbReference>
<organism evidence="1 2">
    <name type="scientific">Daphnia sinensis</name>
    <dbReference type="NCBI Taxonomy" id="1820382"/>
    <lineage>
        <taxon>Eukaryota</taxon>
        <taxon>Metazoa</taxon>
        <taxon>Ecdysozoa</taxon>
        <taxon>Arthropoda</taxon>
        <taxon>Crustacea</taxon>
        <taxon>Branchiopoda</taxon>
        <taxon>Diplostraca</taxon>
        <taxon>Cladocera</taxon>
        <taxon>Anomopoda</taxon>
        <taxon>Daphniidae</taxon>
        <taxon>Daphnia</taxon>
        <taxon>Daphnia similis group</taxon>
    </lineage>
</organism>
<dbReference type="Proteomes" id="UP000820818">
    <property type="component" value="Unassembled WGS sequence"/>
</dbReference>
<name>A0AAD5PKE8_9CRUS</name>
<dbReference type="GO" id="GO:0004713">
    <property type="term" value="F:protein tyrosine kinase activity"/>
    <property type="evidence" value="ECO:0007669"/>
    <property type="project" value="TreeGrafter"/>
</dbReference>
<dbReference type="PANTHER" id="PTHR32309:SF13">
    <property type="entry name" value="FERRIC ENTEROBACTIN TRANSPORT PROTEIN FEPE"/>
    <property type="match status" value="1"/>
</dbReference>
<proteinExistence type="predicted"/>